<dbReference type="RefSeq" id="WP_089515517.1">
    <property type="nucleotide sequence ID" value="NZ_NJGG01000001.1"/>
</dbReference>
<dbReference type="PANTHER" id="PTHR43856">
    <property type="entry name" value="CARDIOLIPIN HYDROLASE"/>
    <property type="match status" value="1"/>
</dbReference>
<protein>
    <recommendedName>
        <fullName evidence="3">phospholipase D</fullName>
        <ecNumber evidence="3">3.1.4.4</ecNumber>
    </recommendedName>
</protein>
<evidence type="ECO:0000313" key="8">
    <source>
        <dbReference type="EMBL" id="OXL16490.1"/>
    </source>
</evidence>
<accession>A0A229FXW1</accession>
<dbReference type="Pfam" id="PF13091">
    <property type="entry name" value="PLDc_2"/>
    <property type="match status" value="1"/>
</dbReference>
<dbReference type="AlphaFoldDB" id="A0A229FXW1"/>
<dbReference type="InterPro" id="IPR001736">
    <property type="entry name" value="PLipase_D/transphosphatidylase"/>
</dbReference>
<dbReference type="Gene3D" id="3.30.870.10">
    <property type="entry name" value="Endonuclease Chain A"/>
    <property type="match status" value="1"/>
</dbReference>
<keyword evidence="9" id="KW-1185">Reference proteome</keyword>
<evidence type="ECO:0000256" key="4">
    <source>
        <dbReference type="ARBA" id="ARBA00022801"/>
    </source>
</evidence>
<evidence type="ECO:0000256" key="3">
    <source>
        <dbReference type="ARBA" id="ARBA00012027"/>
    </source>
</evidence>
<keyword evidence="4" id="KW-0378">Hydrolase</keyword>
<dbReference type="GO" id="GO:0016891">
    <property type="term" value="F:RNA endonuclease activity producing 5'-phosphomonoesters, hydrolytic mechanism"/>
    <property type="evidence" value="ECO:0007669"/>
    <property type="project" value="TreeGrafter"/>
</dbReference>
<evidence type="ECO:0000259" key="7">
    <source>
        <dbReference type="PROSITE" id="PS50035"/>
    </source>
</evidence>
<dbReference type="GO" id="GO:0016042">
    <property type="term" value="P:lipid catabolic process"/>
    <property type="evidence" value="ECO:0007669"/>
    <property type="project" value="UniProtKB-KW"/>
</dbReference>
<feature type="domain" description="PLD phosphodiesterase" evidence="7">
    <location>
        <begin position="131"/>
        <end position="158"/>
    </location>
</feature>
<evidence type="ECO:0000313" key="9">
    <source>
        <dbReference type="Proteomes" id="UP000215188"/>
    </source>
</evidence>
<organism evidence="8 9">
    <name type="scientific">Polynucleobacter cosmopolitanus</name>
    <dbReference type="NCBI Taxonomy" id="351345"/>
    <lineage>
        <taxon>Bacteria</taxon>
        <taxon>Pseudomonadati</taxon>
        <taxon>Pseudomonadota</taxon>
        <taxon>Betaproteobacteria</taxon>
        <taxon>Burkholderiales</taxon>
        <taxon>Burkholderiaceae</taxon>
        <taxon>Polynucleobacter</taxon>
    </lineage>
</organism>
<evidence type="ECO:0000256" key="5">
    <source>
        <dbReference type="ARBA" id="ARBA00022963"/>
    </source>
</evidence>
<dbReference type="EC" id="3.1.4.4" evidence="3"/>
<evidence type="ECO:0000256" key="1">
    <source>
        <dbReference type="ARBA" id="ARBA00000798"/>
    </source>
</evidence>
<gene>
    <name evidence="8" type="ORF">AOC33_05405</name>
</gene>
<name>A0A229FXW1_9BURK</name>
<dbReference type="Proteomes" id="UP000215188">
    <property type="component" value="Unassembled WGS sequence"/>
</dbReference>
<dbReference type="SMART" id="SM00155">
    <property type="entry name" value="PLDc"/>
    <property type="match status" value="1"/>
</dbReference>
<dbReference type="OrthoDB" id="5294698at2"/>
<keyword evidence="6" id="KW-0443">Lipid metabolism</keyword>
<proteinExistence type="inferred from homology"/>
<dbReference type="SUPFAM" id="SSF56024">
    <property type="entry name" value="Phospholipase D/nuclease"/>
    <property type="match status" value="1"/>
</dbReference>
<dbReference type="InterPro" id="IPR025202">
    <property type="entry name" value="PLD-like_dom"/>
</dbReference>
<sequence length="202" mass="22393">MTTVKTRWPFRGIGSKTSQRAAIFICLSLLATVSWWQSVQAEPQPAEILAIYFTPPAGAASGLIKQIDGAKQSIKVMAYGFTATNLAEALVRAKRRGVDVGLIQDEKSAQNNRETLPILLAAGIDVRSDGKHAIQHNKVMLIDDDIVITGSYNFTNSAEKRNAENIMIVRSSYAAKRYADNWKAHWDHSEKVTDLPPQKLKR</sequence>
<reference evidence="8 9" key="1">
    <citation type="submission" date="2017-06" db="EMBL/GenBank/DDBJ databases">
        <title>Reclassification of a Polynucleobacter cosmopolitanus strain isolated from tropical Lake Victoria as Polynucleobacter victoriensis comb. nov.</title>
        <authorList>
            <person name="Hahn M.W."/>
        </authorList>
    </citation>
    <scope>NUCLEOTIDE SEQUENCE [LARGE SCALE GENOMIC DNA]</scope>
    <source>
        <strain evidence="8 9">MWH-MoIso2</strain>
    </source>
</reference>
<comment type="catalytic activity">
    <reaction evidence="1">
        <text>a 1,2-diacyl-sn-glycero-3-phosphocholine + H2O = a 1,2-diacyl-sn-glycero-3-phosphate + choline + H(+)</text>
        <dbReference type="Rhea" id="RHEA:14445"/>
        <dbReference type="ChEBI" id="CHEBI:15354"/>
        <dbReference type="ChEBI" id="CHEBI:15377"/>
        <dbReference type="ChEBI" id="CHEBI:15378"/>
        <dbReference type="ChEBI" id="CHEBI:57643"/>
        <dbReference type="ChEBI" id="CHEBI:58608"/>
        <dbReference type="EC" id="3.1.4.4"/>
    </reaction>
</comment>
<dbReference type="PANTHER" id="PTHR43856:SF1">
    <property type="entry name" value="MITOCHONDRIAL CARDIOLIPIN HYDROLASE"/>
    <property type="match status" value="1"/>
</dbReference>
<dbReference type="CDD" id="cd09170">
    <property type="entry name" value="PLDc_Nuc"/>
    <property type="match status" value="1"/>
</dbReference>
<dbReference type="InterPro" id="IPR051406">
    <property type="entry name" value="PLD_domain"/>
</dbReference>
<comment type="caution">
    <text evidence="8">The sequence shown here is derived from an EMBL/GenBank/DDBJ whole genome shotgun (WGS) entry which is preliminary data.</text>
</comment>
<evidence type="ECO:0000256" key="2">
    <source>
        <dbReference type="ARBA" id="ARBA00008664"/>
    </source>
</evidence>
<keyword evidence="5" id="KW-0442">Lipid degradation</keyword>
<dbReference type="GO" id="GO:0004630">
    <property type="term" value="F:phospholipase D activity"/>
    <property type="evidence" value="ECO:0007669"/>
    <property type="project" value="UniProtKB-EC"/>
</dbReference>
<evidence type="ECO:0000256" key="6">
    <source>
        <dbReference type="ARBA" id="ARBA00023098"/>
    </source>
</evidence>
<dbReference type="EMBL" id="NJGG01000001">
    <property type="protein sequence ID" value="OXL16490.1"/>
    <property type="molecule type" value="Genomic_DNA"/>
</dbReference>
<dbReference type="GO" id="GO:0006793">
    <property type="term" value="P:phosphorus metabolic process"/>
    <property type="evidence" value="ECO:0007669"/>
    <property type="project" value="UniProtKB-ARBA"/>
</dbReference>
<comment type="similarity">
    <text evidence="2">Belongs to the phospholipase D family.</text>
</comment>
<dbReference type="PROSITE" id="PS50035">
    <property type="entry name" value="PLD"/>
    <property type="match status" value="1"/>
</dbReference>